<reference evidence="3 4" key="1">
    <citation type="submission" date="2019-02" db="EMBL/GenBank/DDBJ databases">
        <title>Genome sequencing of the rare red list fungi Hericium alpestre (H. flagellum).</title>
        <authorList>
            <person name="Buettner E."/>
            <person name="Kellner H."/>
        </authorList>
    </citation>
    <scope>NUCLEOTIDE SEQUENCE [LARGE SCALE GENOMIC DNA]</scope>
    <source>
        <strain evidence="3 4">DSM 108284</strain>
    </source>
</reference>
<feature type="compositionally biased region" description="Low complexity" evidence="1">
    <location>
        <begin position="1"/>
        <end position="14"/>
    </location>
</feature>
<dbReference type="EMBL" id="SFCI01002804">
    <property type="protein sequence ID" value="TFY73494.1"/>
    <property type="molecule type" value="Genomic_DNA"/>
</dbReference>
<evidence type="ECO:0000313" key="4">
    <source>
        <dbReference type="Proteomes" id="UP000298061"/>
    </source>
</evidence>
<dbReference type="Pfam" id="PF18803">
    <property type="entry name" value="CxC2"/>
    <property type="match status" value="1"/>
</dbReference>
<dbReference type="InterPro" id="IPR041457">
    <property type="entry name" value="CxC2_KDZ-assoc"/>
</dbReference>
<dbReference type="STRING" id="135208.A0A4Y9ZGF0"/>
<gene>
    <name evidence="3" type="ORF">EWM64_g10519</name>
</gene>
<feature type="domain" description="CxC2-like cysteine cluster KDZ transposase-associated" evidence="2">
    <location>
        <begin position="113"/>
        <end position="212"/>
    </location>
</feature>
<proteinExistence type="predicted"/>
<dbReference type="AlphaFoldDB" id="A0A4Y9ZGF0"/>
<comment type="caution">
    <text evidence="3">The sequence shown here is derived from an EMBL/GenBank/DDBJ whole genome shotgun (WGS) entry which is preliminary data.</text>
</comment>
<sequence>MPCPTSDTDTPGPTDTDDSNLWRSNDASLPSGALDDLPSEVPLVDEDELHPKKAKRPHNADGSKPEVLANNTTVLCQQCTVETHTQNPFHHIDRWTNKQGYWNRTSMCMLNPVIHLSHGGKKCHYSGTAPYPLTIVHEHSVDKICVTYCDCSEMWMDNALQLICFGLFSALWKVPDTVFMIHVMEEFHLLGLQMQMNAHDFMTYLRRLQNNVCPDKVMDQYFKRG</sequence>
<feature type="region of interest" description="Disordered" evidence="1">
    <location>
        <begin position="1"/>
        <end position="67"/>
    </location>
</feature>
<keyword evidence="4" id="KW-1185">Reference proteome</keyword>
<name>A0A4Y9ZGF0_9AGAM</name>
<dbReference type="OrthoDB" id="3257613at2759"/>
<dbReference type="Proteomes" id="UP000298061">
    <property type="component" value="Unassembled WGS sequence"/>
</dbReference>
<evidence type="ECO:0000256" key="1">
    <source>
        <dbReference type="SAM" id="MobiDB-lite"/>
    </source>
</evidence>
<protein>
    <recommendedName>
        <fullName evidence="2">CxC2-like cysteine cluster KDZ transposase-associated domain-containing protein</fullName>
    </recommendedName>
</protein>
<accession>A0A4Y9ZGF0</accession>
<evidence type="ECO:0000259" key="2">
    <source>
        <dbReference type="Pfam" id="PF18803"/>
    </source>
</evidence>
<organism evidence="3 4">
    <name type="scientific">Hericium alpestre</name>
    <dbReference type="NCBI Taxonomy" id="135208"/>
    <lineage>
        <taxon>Eukaryota</taxon>
        <taxon>Fungi</taxon>
        <taxon>Dikarya</taxon>
        <taxon>Basidiomycota</taxon>
        <taxon>Agaricomycotina</taxon>
        <taxon>Agaricomycetes</taxon>
        <taxon>Russulales</taxon>
        <taxon>Hericiaceae</taxon>
        <taxon>Hericium</taxon>
    </lineage>
</organism>
<evidence type="ECO:0000313" key="3">
    <source>
        <dbReference type="EMBL" id="TFY73494.1"/>
    </source>
</evidence>